<keyword evidence="7" id="KW-0479">Metal-binding</keyword>
<proteinExistence type="predicted"/>
<evidence type="ECO:0000256" key="7">
    <source>
        <dbReference type="ARBA" id="ARBA00022723"/>
    </source>
</evidence>
<gene>
    <name evidence="18" type="ORF">EDI_028740</name>
</gene>
<dbReference type="PANTHER" id="PTHR10903:SF135">
    <property type="entry name" value="TRANSLOCASE OF CHLOROPLAST 120, CHLOROPLASTIC-RELATED"/>
    <property type="match status" value="1"/>
</dbReference>
<keyword evidence="19" id="KW-1185">Reference proteome</keyword>
<comment type="subcellular location">
    <subcellularLocation>
        <location evidence="2">Membrane</location>
        <topology evidence="2">Single-pass membrane protein</topology>
    </subcellularLocation>
    <subcellularLocation>
        <location evidence="16">Plastid</location>
        <location evidence="16">Chloroplast outer membrane</location>
    </subcellularLocation>
</comment>
<comment type="cofactor">
    <cofactor evidence="1">
        <name>Mg(2+)</name>
        <dbReference type="ChEBI" id="CHEBI:18420"/>
    </cofactor>
</comment>
<dbReference type="FunFam" id="3.40.50.300:FF:001252">
    <property type="entry name" value="AIG1 family protein"/>
    <property type="match status" value="1"/>
</dbReference>
<name>B0ES64_ENTDS</name>
<evidence type="ECO:0000259" key="17">
    <source>
        <dbReference type="PROSITE" id="PS51720"/>
    </source>
</evidence>
<evidence type="ECO:0000256" key="3">
    <source>
        <dbReference type="ARBA" id="ARBA00022448"/>
    </source>
</evidence>
<dbReference type="KEGG" id="edi:EDI_028740"/>
<dbReference type="GeneID" id="5886110"/>
<dbReference type="PANTHER" id="PTHR10903">
    <property type="entry name" value="GTPASE, IMAP FAMILY MEMBER-RELATED"/>
    <property type="match status" value="1"/>
</dbReference>
<dbReference type="OrthoDB" id="29941at2759"/>
<dbReference type="eggNOG" id="ENOG502RF3D">
    <property type="taxonomic scope" value="Eukaryota"/>
</dbReference>
<evidence type="ECO:0000256" key="16">
    <source>
        <dbReference type="ARBA" id="ARBA00024013"/>
    </source>
</evidence>
<evidence type="ECO:0000256" key="5">
    <source>
        <dbReference type="ARBA" id="ARBA00022640"/>
    </source>
</evidence>
<dbReference type="SUPFAM" id="SSF52540">
    <property type="entry name" value="P-loop containing nucleoside triphosphate hydrolases"/>
    <property type="match status" value="1"/>
</dbReference>
<keyword evidence="13" id="KW-1133">Transmembrane helix</keyword>
<keyword evidence="6" id="KW-0812">Transmembrane</keyword>
<dbReference type="EMBL" id="DS550595">
    <property type="protein sequence ID" value="EDR22640.1"/>
    <property type="molecule type" value="Genomic_DNA"/>
</dbReference>
<evidence type="ECO:0000256" key="15">
    <source>
        <dbReference type="ARBA" id="ARBA00023136"/>
    </source>
</evidence>
<dbReference type="OMA" id="THYVTEY"/>
<evidence type="ECO:0000256" key="12">
    <source>
        <dbReference type="ARBA" id="ARBA00022927"/>
    </source>
</evidence>
<keyword evidence="11" id="KW-0460">Magnesium</keyword>
<evidence type="ECO:0000256" key="9">
    <source>
        <dbReference type="ARBA" id="ARBA00022801"/>
    </source>
</evidence>
<reference evidence="19" key="1">
    <citation type="submission" date="2007-12" db="EMBL/GenBank/DDBJ databases">
        <title>Annotation of Entamoeba dispar SAW760.</title>
        <authorList>
            <person name="Lorenzi H."/>
            <person name="Inman J."/>
            <person name="Schobel S."/>
            <person name="Amedeo P."/>
            <person name="Caler E."/>
        </authorList>
    </citation>
    <scope>NUCLEOTIDE SEQUENCE [LARGE SCALE GENOMIC DNA]</scope>
    <source>
        <strain evidence="19">ATCC PRA-260 / SAW760</strain>
    </source>
</reference>
<dbReference type="InterPro" id="IPR006703">
    <property type="entry name" value="G_AIG1"/>
</dbReference>
<evidence type="ECO:0000256" key="8">
    <source>
        <dbReference type="ARBA" id="ARBA00022741"/>
    </source>
</evidence>
<dbReference type="AlphaFoldDB" id="B0ES64"/>
<keyword evidence="10" id="KW-1002">Plastid outer membrane</keyword>
<protein>
    <recommendedName>
        <fullName evidence="17">AIG1-type G domain-containing protein</fullName>
    </recommendedName>
</protein>
<keyword evidence="3" id="KW-0813">Transport</keyword>
<evidence type="ECO:0000313" key="19">
    <source>
        <dbReference type="Proteomes" id="UP000008076"/>
    </source>
</evidence>
<evidence type="ECO:0000256" key="6">
    <source>
        <dbReference type="ARBA" id="ARBA00022692"/>
    </source>
</evidence>
<keyword evidence="8" id="KW-0547">Nucleotide-binding</keyword>
<dbReference type="GO" id="GO:0016787">
    <property type="term" value="F:hydrolase activity"/>
    <property type="evidence" value="ECO:0007669"/>
    <property type="project" value="UniProtKB-KW"/>
</dbReference>
<accession>B0ES64</accession>
<feature type="domain" description="AIG1-type G" evidence="17">
    <location>
        <begin position="1"/>
        <end position="208"/>
    </location>
</feature>
<dbReference type="GO" id="GO:0015031">
    <property type="term" value="P:protein transport"/>
    <property type="evidence" value="ECO:0007669"/>
    <property type="project" value="UniProtKB-KW"/>
</dbReference>
<evidence type="ECO:0000256" key="1">
    <source>
        <dbReference type="ARBA" id="ARBA00001946"/>
    </source>
</evidence>
<organism evidence="19">
    <name type="scientific">Entamoeba dispar (strain ATCC PRA-260 / SAW760)</name>
    <dbReference type="NCBI Taxonomy" id="370354"/>
    <lineage>
        <taxon>Eukaryota</taxon>
        <taxon>Amoebozoa</taxon>
        <taxon>Evosea</taxon>
        <taxon>Archamoebae</taxon>
        <taxon>Mastigamoebida</taxon>
        <taxon>Entamoebidae</taxon>
        <taxon>Entamoeba</taxon>
    </lineage>
</organism>
<dbReference type="GO" id="GO:0046872">
    <property type="term" value="F:metal ion binding"/>
    <property type="evidence" value="ECO:0007669"/>
    <property type="project" value="UniProtKB-KW"/>
</dbReference>
<dbReference type="Gene3D" id="3.40.50.300">
    <property type="entry name" value="P-loop containing nucleotide triphosphate hydrolases"/>
    <property type="match status" value="1"/>
</dbReference>
<keyword evidence="15" id="KW-0472">Membrane</keyword>
<evidence type="ECO:0000256" key="13">
    <source>
        <dbReference type="ARBA" id="ARBA00022989"/>
    </source>
</evidence>
<keyword evidence="4" id="KW-0150">Chloroplast</keyword>
<dbReference type="PROSITE" id="PS51720">
    <property type="entry name" value="G_AIG1"/>
    <property type="match status" value="1"/>
</dbReference>
<dbReference type="Pfam" id="PF04548">
    <property type="entry name" value="AIG1"/>
    <property type="match status" value="1"/>
</dbReference>
<keyword evidence="5" id="KW-0934">Plastid</keyword>
<evidence type="ECO:0000256" key="4">
    <source>
        <dbReference type="ARBA" id="ARBA00022528"/>
    </source>
</evidence>
<sequence>MQVHGKSSLGNFILKKNVFSVSVNPNSETNETKGYSGTGDRSDIFVIDTPGFNDSKGPESQREYMNQMVDYIKKEGEGLRAIVVVLNFNEVRLSENIKIMIRIIANAFPIAGFWKHVCIVWTFCDCYKPQVYYNKELMDFINQTTGSERIIFPMFFVNSKPLAGYDNSRSENEIESLLKWARKLSFIDVDKVVKRDIFYESVILEEKDEEIIINKTKSSLTIQINHLTRERRIPYYERKPVYSDWEVGSSKTKTKEFHKEYVPQYIYRDPPKEKKDEEGIDLDETMPNLLAAGVIVGTVIASVIDSRRKK</sequence>
<dbReference type="Proteomes" id="UP000008076">
    <property type="component" value="Unassembled WGS sequence"/>
</dbReference>
<keyword evidence="9" id="KW-0378">Hydrolase</keyword>
<keyword evidence="14" id="KW-0342">GTP-binding</keyword>
<evidence type="ECO:0000256" key="14">
    <source>
        <dbReference type="ARBA" id="ARBA00023134"/>
    </source>
</evidence>
<keyword evidence="12" id="KW-0653">Protein transport</keyword>
<evidence type="ECO:0000256" key="2">
    <source>
        <dbReference type="ARBA" id="ARBA00004167"/>
    </source>
</evidence>
<dbReference type="VEuPathDB" id="AmoebaDB:EDI_028740"/>
<dbReference type="InterPro" id="IPR027417">
    <property type="entry name" value="P-loop_NTPase"/>
</dbReference>
<evidence type="ECO:0000313" key="18">
    <source>
        <dbReference type="EMBL" id="EDR22640.1"/>
    </source>
</evidence>
<evidence type="ECO:0000256" key="11">
    <source>
        <dbReference type="ARBA" id="ARBA00022842"/>
    </source>
</evidence>
<dbReference type="GO" id="GO:0005525">
    <property type="term" value="F:GTP binding"/>
    <property type="evidence" value="ECO:0007669"/>
    <property type="project" value="UniProtKB-KW"/>
</dbReference>
<dbReference type="RefSeq" id="XP_001740930.1">
    <property type="nucleotide sequence ID" value="XM_001740878.1"/>
</dbReference>
<dbReference type="GO" id="GO:0016020">
    <property type="term" value="C:membrane"/>
    <property type="evidence" value="ECO:0007669"/>
    <property type="project" value="UniProtKB-SubCell"/>
</dbReference>
<evidence type="ECO:0000256" key="10">
    <source>
        <dbReference type="ARBA" id="ARBA00022805"/>
    </source>
</evidence>
<dbReference type="InterPro" id="IPR045058">
    <property type="entry name" value="GIMA/IAN/Toc"/>
</dbReference>